<sequence length="104" mass="11827">MDKEIILEKIRQEKKDEGKEFIFNRGRKFGVIGTLSIFCILAVFNLYNNHQGTNAALLAVVMGYLGCESFGIYSITKKKMDLIKIIFGSGLSLFFFIKYFLIVG</sequence>
<evidence type="ECO:0000313" key="3">
    <source>
        <dbReference type="Proteomes" id="UP000029500"/>
    </source>
</evidence>
<dbReference type="Proteomes" id="UP000029500">
    <property type="component" value="Chromosome"/>
</dbReference>
<reference evidence="2 3" key="1">
    <citation type="submission" date="2014-08" db="EMBL/GenBank/DDBJ databases">
        <title>Comparative genomics of the Paenibacillus odorifer group.</title>
        <authorList>
            <person name="den Bakker H.C."/>
            <person name="Tsai Y.-C."/>
            <person name="Martin N."/>
            <person name="Korlach J."/>
            <person name="Wiedmann M."/>
        </authorList>
    </citation>
    <scope>NUCLEOTIDE SEQUENCE [LARGE SCALE GENOMIC DNA]</scope>
    <source>
        <strain evidence="2 3">DSM 15220</strain>
    </source>
</reference>
<dbReference type="KEGG" id="pgm:PGRAT_02760"/>
<dbReference type="HOGENOM" id="CLU_170219_0_0_9"/>
<protein>
    <recommendedName>
        <fullName evidence="4">DUF3953 domain-containing protein</fullName>
    </recommendedName>
</protein>
<evidence type="ECO:0000256" key="1">
    <source>
        <dbReference type="SAM" id="Phobius"/>
    </source>
</evidence>
<keyword evidence="1" id="KW-1133">Transmembrane helix</keyword>
<proteinExistence type="predicted"/>
<feature type="transmembrane region" description="Helical" evidence="1">
    <location>
        <begin position="53"/>
        <end position="75"/>
    </location>
</feature>
<feature type="transmembrane region" description="Helical" evidence="1">
    <location>
        <begin position="82"/>
        <end position="102"/>
    </location>
</feature>
<dbReference type="eggNOG" id="ENOG5032TSG">
    <property type="taxonomic scope" value="Bacteria"/>
</dbReference>
<accession>A0A089NCL7</accession>
<name>A0A089NCL7_9BACL</name>
<dbReference type="EMBL" id="CP009287">
    <property type="protein sequence ID" value="AIQ66689.1"/>
    <property type="molecule type" value="Genomic_DNA"/>
</dbReference>
<feature type="transmembrane region" description="Helical" evidence="1">
    <location>
        <begin position="29"/>
        <end position="47"/>
    </location>
</feature>
<dbReference type="AlphaFoldDB" id="A0A089NCL7"/>
<gene>
    <name evidence="2" type="ORF">PGRAT_02760</name>
</gene>
<keyword evidence="3" id="KW-1185">Reference proteome</keyword>
<dbReference type="RefSeq" id="WP_025709143.1">
    <property type="nucleotide sequence ID" value="NZ_CP009287.1"/>
</dbReference>
<evidence type="ECO:0008006" key="4">
    <source>
        <dbReference type="Google" id="ProtNLM"/>
    </source>
</evidence>
<dbReference type="STRING" id="189425.PGRAT_02760"/>
<dbReference type="InterPro" id="IPR045620">
    <property type="entry name" value="DUF6442"/>
</dbReference>
<keyword evidence="1" id="KW-0472">Membrane</keyword>
<evidence type="ECO:0000313" key="2">
    <source>
        <dbReference type="EMBL" id="AIQ66689.1"/>
    </source>
</evidence>
<dbReference type="Pfam" id="PF20040">
    <property type="entry name" value="DUF6442"/>
    <property type="match status" value="1"/>
</dbReference>
<keyword evidence="1" id="KW-0812">Transmembrane</keyword>
<organism evidence="2 3">
    <name type="scientific">Paenibacillus graminis</name>
    <dbReference type="NCBI Taxonomy" id="189425"/>
    <lineage>
        <taxon>Bacteria</taxon>
        <taxon>Bacillati</taxon>
        <taxon>Bacillota</taxon>
        <taxon>Bacilli</taxon>
        <taxon>Bacillales</taxon>
        <taxon>Paenibacillaceae</taxon>
        <taxon>Paenibacillus</taxon>
    </lineage>
</organism>
<dbReference type="OrthoDB" id="2662749at2"/>